<reference evidence="1 2" key="1">
    <citation type="submission" date="2024-09" db="EMBL/GenBank/DDBJ databases">
        <authorList>
            <person name="Sun Q."/>
            <person name="Mori K."/>
        </authorList>
    </citation>
    <scope>NUCLEOTIDE SEQUENCE [LARGE SCALE GENOMIC DNA]</scope>
    <source>
        <strain evidence="1 2">JCM 12520</strain>
    </source>
</reference>
<organism evidence="1 2">
    <name type="scientific">Paenibacillus hodogayensis</name>
    <dbReference type="NCBI Taxonomy" id="279208"/>
    <lineage>
        <taxon>Bacteria</taxon>
        <taxon>Bacillati</taxon>
        <taxon>Bacillota</taxon>
        <taxon>Bacilli</taxon>
        <taxon>Bacillales</taxon>
        <taxon>Paenibacillaceae</taxon>
        <taxon>Paenibacillus</taxon>
    </lineage>
</organism>
<evidence type="ECO:0000313" key="1">
    <source>
        <dbReference type="EMBL" id="MFB9753425.1"/>
    </source>
</evidence>
<comment type="caution">
    <text evidence="1">The sequence shown here is derived from an EMBL/GenBank/DDBJ whole genome shotgun (WGS) entry which is preliminary data.</text>
</comment>
<protein>
    <submittedName>
        <fullName evidence="1">Uncharacterized protein</fullName>
    </submittedName>
</protein>
<proteinExistence type="predicted"/>
<evidence type="ECO:0000313" key="2">
    <source>
        <dbReference type="Proteomes" id="UP001589619"/>
    </source>
</evidence>
<dbReference type="RefSeq" id="WP_344901442.1">
    <property type="nucleotide sequence ID" value="NZ_BAAAYO010000001.1"/>
</dbReference>
<sequence>MNEPLRDFVACIGQGCDAWRRGDDDKGLELFQQACLIWLDELTYETDDETERRAILYGRLAGWLPRMLELLEGGDIIAATDALEYGLLPELAELRAAMTAERG</sequence>
<gene>
    <name evidence="1" type="ORF">ACFFNY_17810</name>
</gene>
<dbReference type="Proteomes" id="UP001589619">
    <property type="component" value="Unassembled WGS sequence"/>
</dbReference>
<dbReference type="EMBL" id="JBHMAG010000012">
    <property type="protein sequence ID" value="MFB9753425.1"/>
    <property type="molecule type" value="Genomic_DNA"/>
</dbReference>
<name>A0ABV5VZ67_9BACL</name>
<accession>A0ABV5VZ67</accession>
<keyword evidence="2" id="KW-1185">Reference proteome</keyword>